<accession>A0A097IDY0</accession>
<dbReference type="PANTHER" id="PTHR33428">
    <property type="entry name" value="CHLOROPHYLLASE-2, CHLOROPLASTIC"/>
    <property type="match status" value="1"/>
</dbReference>
<dbReference type="eggNOG" id="COG0412">
    <property type="taxonomic scope" value="Bacteria"/>
</dbReference>
<evidence type="ECO:0000313" key="2">
    <source>
        <dbReference type="EMBL" id="AIT60348.1"/>
    </source>
</evidence>
<feature type="domain" description="PET hydrolase/cutinase-like" evidence="1">
    <location>
        <begin position="25"/>
        <end position="175"/>
    </location>
</feature>
<dbReference type="Gene3D" id="3.40.50.1820">
    <property type="entry name" value="alpha/beta hydrolase"/>
    <property type="match status" value="1"/>
</dbReference>
<sequence>MSVNLKKPLANLSKRGPHRVLVGDLGYTGIEGKVYTPAEGNGLPAIAFGHDWTKKVKSYHATLRHLASWGIVVGAPNTETGLNPDHSGFAADLDSTLQILAGVKLGEGNVTVNPGRLGVVGHGMGGGAAVLAAANNPRVQAVGALFPAVVSPSADAAARSLNVPGLVIASEDGEVFGAGNPERLAYNWGSDVAFRKVDGINQQGFTEDMLFRLTVGMGLPQGAGQERVRGLLTGFLLHQLGKEKKYEDFSAEIAEAKQVTSLSRLELADRVSSTYTSGSTPARIDD</sequence>
<dbReference type="PANTHER" id="PTHR33428:SF14">
    <property type="entry name" value="CARBOXYLESTERASE TYPE B DOMAIN-CONTAINING PROTEIN"/>
    <property type="match status" value="1"/>
</dbReference>
<keyword evidence="2" id="KW-0378">Hydrolase</keyword>
<dbReference type="HOGENOM" id="CLU_085645_0_0_11"/>
<evidence type="ECO:0000259" key="1">
    <source>
        <dbReference type="Pfam" id="PF12740"/>
    </source>
</evidence>
<gene>
    <name evidence="2" type="ORF">CDOO_03140</name>
</gene>
<evidence type="ECO:0000313" key="3">
    <source>
        <dbReference type="Proteomes" id="UP000029914"/>
    </source>
</evidence>
<name>A0A097IDY0_9CORY</name>
<dbReference type="OrthoDB" id="4772420at2"/>
<dbReference type="RefSeq" id="WP_051063991.1">
    <property type="nucleotide sequence ID" value="NZ_AQUX01000002.1"/>
</dbReference>
<dbReference type="AlphaFoldDB" id="A0A097IDY0"/>
<dbReference type="InterPro" id="IPR041127">
    <property type="entry name" value="PET_hydrolase/cutinase-like"/>
</dbReference>
<proteinExistence type="predicted"/>
<keyword evidence="3" id="KW-1185">Reference proteome</keyword>
<dbReference type="Pfam" id="PF12740">
    <property type="entry name" value="PETase"/>
    <property type="match status" value="1"/>
</dbReference>
<dbReference type="InterPro" id="IPR029058">
    <property type="entry name" value="AB_hydrolase_fold"/>
</dbReference>
<protein>
    <submittedName>
        <fullName evidence="2">Alpha/beta hydrolase</fullName>
    </submittedName>
</protein>
<dbReference type="EMBL" id="CP006764">
    <property type="protein sequence ID" value="AIT60348.1"/>
    <property type="molecule type" value="Genomic_DNA"/>
</dbReference>
<organism evidence="2 3">
    <name type="scientific">Corynebacterium doosanense CAU 212 = DSM 45436</name>
    <dbReference type="NCBI Taxonomy" id="558173"/>
    <lineage>
        <taxon>Bacteria</taxon>
        <taxon>Bacillati</taxon>
        <taxon>Actinomycetota</taxon>
        <taxon>Actinomycetes</taxon>
        <taxon>Mycobacteriales</taxon>
        <taxon>Corynebacteriaceae</taxon>
        <taxon>Corynebacterium</taxon>
    </lineage>
</organism>
<dbReference type="GO" id="GO:0016787">
    <property type="term" value="F:hydrolase activity"/>
    <property type="evidence" value="ECO:0007669"/>
    <property type="project" value="UniProtKB-KW"/>
</dbReference>
<dbReference type="Proteomes" id="UP000029914">
    <property type="component" value="Chromosome"/>
</dbReference>
<dbReference type="SUPFAM" id="SSF53474">
    <property type="entry name" value="alpha/beta-Hydrolases"/>
    <property type="match status" value="1"/>
</dbReference>
<dbReference type="KEGG" id="cdo:CDOO_03140"/>
<dbReference type="STRING" id="558173.CDOO_03140"/>
<reference evidence="2 3" key="1">
    <citation type="submission" date="2013-09" db="EMBL/GenBank/DDBJ databases">
        <title>Complete genome sequence of Corynebacterium doosanense CAU 212(T) (=DSM 45436(T)), isolated from activated sludge.</title>
        <authorList>
            <person name="Schaffert L."/>
            <person name="Albersmeier A."/>
            <person name="Kalinowski J."/>
            <person name="Ruckert C."/>
        </authorList>
    </citation>
    <scope>NUCLEOTIDE SEQUENCE [LARGE SCALE GENOMIC DNA]</scope>
    <source>
        <strain evidence="2 3">CAU 212</strain>
    </source>
</reference>